<dbReference type="EMBL" id="GADI01006865">
    <property type="protein sequence ID" value="JAA66943.1"/>
    <property type="molecule type" value="mRNA"/>
</dbReference>
<protein>
    <submittedName>
        <fullName evidence="1">Putative secreted protein</fullName>
    </submittedName>
</protein>
<accession>A0A0K8R7S8</accession>
<evidence type="ECO:0000313" key="1">
    <source>
        <dbReference type="EMBL" id="JAA66943.1"/>
    </source>
</evidence>
<proteinExistence type="evidence at transcript level"/>
<dbReference type="AlphaFoldDB" id="A0A0K8R7S8"/>
<sequence length="69" mass="8123">MTSSQSIGSISGRCPMYSVYIYRTHWRQNTLNFKVNDLVCRVNVTHSYYYYCPCRSSLMEKRKGNQQTA</sequence>
<organism evidence="1">
    <name type="scientific">Ixodes ricinus</name>
    <name type="common">Common tick</name>
    <name type="synonym">Acarus ricinus</name>
    <dbReference type="NCBI Taxonomy" id="34613"/>
    <lineage>
        <taxon>Eukaryota</taxon>
        <taxon>Metazoa</taxon>
        <taxon>Ecdysozoa</taxon>
        <taxon>Arthropoda</taxon>
        <taxon>Chelicerata</taxon>
        <taxon>Arachnida</taxon>
        <taxon>Acari</taxon>
        <taxon>Parasitiformes</taxon>
        <taxon>Ixodida</taxon>
        <taxon>Ixodoidea</taxon>
        <taxon>Ixodidae</taxon>
        <taxon>Ixodinae</taxon>
        <taxon>Ixodes</taxon>
    </lineage>
</organism>
<name>A0A0K8R7S8_IXORI</name>
<reference evidence="1" key="1">
    <citation type="submission" date="2012-12" db="EMBL/GenBank/DDBJ databases">
        <title>Identification and characterization of a phenylalanine ammonia-lyase gene family in Isatis indigotica Fort.</title>
        <authorList>
            <person name="Liu Q."/>
            <person name="Chen J."/>
            <person name="Zhou X."/>
            <person name="Di P."/>
            <person name="Xiao Y."/>
            <person name="Xuan H."/>
            <person name="Zhang L."/>
            <person name="Chen W."/>
        </authorList>
    </citation>
    <scope>NUCLEOTIDE SEQUENCE</scope>
    <source>
        <tissue evidence="1">Salivary gland</tissue>
    </source>
</reference>